<evidence type="ECO:0000313" key="2">
    <source>
        <dbReference type="Proteomes" id="UP001054945"/>
    </source>
</evidence>
<dbReference type="EMBL" id="BPLR01000318">
    <property type="protein sequence ID" value="GIY93863.1"/>
    <property type="molecule type" value="Genomic_DNA"/>
</dbReference>
<gene>
    <name evidence="1" type="ORF">CEXT_100021</name>
</gene>
<dbReference type="AlphaFoldDB" id="A0AAV4XHF0"/>
<organism evidence="1 2">
    <name type="scientific">Caerostris extrusa</name>
    <name type="common">Bark spider</name>
    <name type="synonym">Caerostris bankana</name>
    <dbReference type="NCBI Taxonomy" id="172846"/>
    <lineage>
        <taxon>Eukaryota</taxon>
        <taxon>Metazoa</taxon>
        <taxon>Ecdysozoa</taxon>
        <taxon>Arthropoda</taxon>
        <taxon>Chelicerata</taxon>
        <taxon>Arachnida</taxon>
        <taxon>Araneae</taxon>
        <taxon>Araneomorphae</taxon>
        <taxon>Entelegynae</taxon>
        <taxon>Araneoidea</taxon>
        <taxon>Araneidae</taxon>
        <taxon>Caerostris</taxon>
    </lineage>
</organism>
<dbReference type="Proteomes" id="UP001054945">
    <property type="component" value="Unassembled WGS sequence"/>
</dbReference>
<evidence type="ECO:0000313" key="1">
    <source>
        <dbReference type="EMBL" id="GIY93863.1"/>
    </source>
</evidence>
<name>A0AAV4XHF0_CAEEX</name>
<proteinExistence type="predicted"/>
<keyword evidence="2" id="KW-1185">Reference proteome</keyword>
<accession>A0AAV4XHF0</accession>
<comment type="caution">
    <text evidence="1">The sequence shown here is derived from an EMBL/GenBank/DDBJ whole genome shotgun (WGS) entry which is preliminary data.</text>
</comment>
<reference evidence="1 2" key="1">
    <citation type="submission" date="2021-06" db="EMBL/GenBank/DDBJ databases">
        <title>Caerostris extrusa draft genome.</title>
        <authorList>
            <person name="Kono N."/>
            <person name="Arakawa K."/>
        </authorList>
    </citation>
    <scope>NUCLEOTIDE SEQUENCE [LARGE SCALE GENOMIC DNA]</scope>
</reference>
<sequence length="109" mass="12820">MSSMSKSRIKVRLSAEFFRIFSKIARYFPNNCILEPVFPEIRKLDNCYVRVCKGLVSKVRLSAGIFQDIFLKLPDIFLIFAYWRLVFQEIRKLDNCYVRVCKGLASKRG</sequence>
<protein>
    <submittedName>
        <fullName evidence="1">Uncharacterized protein</fullName>
    </submittedName>
</protein>